<keyword evidence="5" id="KW-0808">Transferase</keyword>
<dbReference type="SUPFAM" id="SSF55821">
    <property type="entry name" value="YrdC/RibB"/>
    <property type="match status" value="1"/>
</dbReference>
<dbReference type="GO" id="GO:0005737">
    <property type="term" value="C:cytoplasm"/>
    <property type="evidence" value="ECO:0007669"/>
    <property type="project" value="UniProtKB-SubCell"/>
</dbReference>
<protein>
    <recommendedName>
        <fullName evidence="10">L-threonylcarbamoyladenylate synthase</fullName>
        <ecNumber evidence="3">2.7.7.87</ecNumber>
    </recommendedName>
    <alternativeName>
        <fullName evidence="10">L-threonylcarbamoyladenylate synthase</fullName>
    </alternativeName>
</protein>
<dbReference type="GO" id="GO:0003725">
    <property type="term" value="F:double-stranded RNA binding"/>
    <property type="evidence" value="ECO:0007669"/>
    <property type="project" value="InterPro"/>
</dbReference>
<comment type="caution">
    <text evidence="13">The sequence shown here is derived from an EMBL/GenBank/DDBJ whole genome shotgun (WGS) entry which is preliminary data.</text>
</comment>
<accession>A0A0G2AVJ6</accession>
<sequence>MIRRALSRERVKEAVEVLRLGGIVVFPTETSYGLAVDATNARAVAKVAKLKGRPTEKTFPLIVSSTAMAERYGHLRCLGRRLAKRYWPGALSLVVEARKNSGLARGIIAKDGTIAVRVSSDSTARALSRGLGRPIVSTSANKAGEPSLHDVSHLDFKVDFVLDVGRLPLRRPSTIVRIVEGDMTVLRQGGLRLPKEG</sequence>
<comment type="subcellular location">
    <subcellularLocation>
        <location evidence="1">Cytoplasm</location>
    </subcellularLocation>
</comment>
<keyword evidence="9" id="KW-0067">ATP-binding</keyword>
<comment type="similarity">
    <text evidence="2">Belongs to the SUA5 family.</text>
</comment>
<dbReference type="EC" id="2.7.7.87" evidence="3"/>
<gene>
    <name evidence="13" type="ORF">UY81_C0009G0004</name>
</gene>
<comment type="catalytic activity">
    <reaction evidence="11">
        <text>L-threonine + hydrogencarbonate + ATP = L-threonylcarbamoyladenylate + diphosphate + H2O</text>
        <dbReference type="Rhea" id="RHEA:36407"/>
        <dbReference type="ChEBI" id="CHEBI:15377"/>
        <dbReference type="ChEBI" id="CHEBI:17544"/>
        <dbReference type="ChEBI" id="CHEBI:30616"/>
        <dbReference type="ChEBI" id="CHEBI:33019"/>
        <dbReference type="ChEBI" id="CHEBI:57926"/>
        <dbReference type="ChEBI" id="CHEBI:73682"/>
        <dbReference type="EC" id="2.7.7.87"/>
    </reaction>
</comment>
<evidence type="ECO:0000256" key="7">
    <source>
        <dbReference type="ARBA" id="ARBA00022695"/>
    </source>
</evidence>
<dbReference type="Gene3D" id="3.90.870.10">
    <property type="entry name" value="DHBP synthase"/>
    <property type="match status" value="1"/>
</dbReference>
<evidence type="ECO:0000256" key="9">
    <source>
        <dbReference type="ARBA" id="ARBA00022840"/>
    </source>
</evidence>
<dbReference type="PANTHER" id="PTHR17490">
    <property type="entry name" value="SUA5"/>
    <property type="match status" value="1"/>
</dbReference>
<dbReference type="InterPro" id="IPR050156">
    <property type="entry name" value="TC-AMP_synthase_SUA5"/>
</dbReference>
<name>A0A0G2AVJ6_9BACT</name>
<keyword evidence="7" id="KW-0548">Nucleotidyltransferase</keyword>
<evidence type="ECO:0000256" key="11">
    <source>
        <dbReference type="ARBA" id="ARBA00048366"/>
    </source>
</evidence>
<organism evidence="13 14">
    <name type="scientific">Candidatus Giovannonibacteria bacterium GW2011_GWA2_53_7</name>
    <dbReference type="NCBI Taxonomy" id="1618650"/>
    <lineage>
        <taxon>Bacteria</taxon>
        <taxon>Candidatus Giovannoniibacteriota</taxon>
    </lineage>
</organism>
<evidence type="ECO:0000256" key="3">
    <source>
        <dbReference type="ARBA" id="ARBA00012584"/>
    </source>
</evidence>
<evidence type="ECO:0000256" key="10">
    <source>
        <dbReference type="ARBA" id="ARBA00029774"/>
    </source>
</evidence>
<dbReference type="PROSITE" id="PS51163">
    <property type="entry name" value="YRDC"/>
    <property type="match status" value="1"/>
</dbReference>
<dbReference type="GO" id="GO:0061710">
    <property type="term" value="F:L-threonylcarbamoyladenylate synthase"/>
    <property type="evidence" value="ECO:0007669"/>
    <property type="project" value="UniProtKB-EC"/>
</dbReference>
<evidence type="ECO:0000256" key="6">
    <source>
        <dbReference type="ARBA" id="ARBA00022694"/>
    </source>
</evidence>
<keyword evidence="6" id="KW-0819">tRNA processing</keyword>
<dbReference type="GO" id="GO:0000049">
    <property type="term" value="F:tRNA binding"/>
    <property type="evidence" value="ECO:0007669"/>
    <property type="project" value="TreeGrafter"/>
</dbReference>
<dbReference type="GO" id="GO:0005524">
    <property type="term" value="F:ATP binding"/>
    <property type="evidence" value="ECO:0007669"/>
    <property type="project" value="UniProtKB-KW"/>
</dbReference>
<evidence type="ECO:0000313" key="13">
    <source>
        <dbReference type="EMBL" id="KKW36919.1"/>
    </source>
</evidence>
<dbReference type="GO" id="GO:0006450">
    <property type="term" value="P:regulation of translational fidelity"/>
    <property type="evidence" value="ECO:0007669"/>
    <property type="project" value="TreeGrafter"/>
</dbReference>
<dbReference type="InterPro" id="IPR006070">
    <property type="entry name" value="Sua5-like_dom"/>
</dbReference>
<dbReference type="EMBL" id="LCRM01000009">
    <property type="protein sequence ID" value="KKW36919.1"/>
    <property type="molecule type" value="Genomic_DNA"/>
</dbReference>
<reference evidence="13 14" key="1">
    <citation type="journal article" date="2015" name="Nature">
        <title>rRNA introns, odd ribosomes, and small enigmatic genomes across a large radiation of phyla.</title>
        <authorList>
            <person name="Brown C.T."/>
            <person name="Hug L.A."/>
            <person name="Thomas B.C."/>
            <person name="Sharon I."/>
            <person name="Castelle C.J."/>
            <person name="Singh A."/>
            <person name="Wilkins M.J."/>
            <person name="Williams K.H."/>
            <person name="Banfield J.F."/>
        </authorList>
    </citation>
    <scope>NUCLEOTIDE SEQUENCE [LARGE SCALE GENOMIC DNA]</scope>
</reference>
<evidence type="ECO:0000256" key="1">
    <source>
        <dbReference type="ARBA" id="ARBA00004496"/>
    </source>
</evidence>
<dbReference type="Pfam" id="PF01300">
    <property type="entry name" value="Sua5_yciO_yrdC"/>
    <property type="match status" value="1"/>
</dbReference>
<proteinExistence type="inferred from homology"/>
<dbReference type="PANTHER" id="PTHR17490:SF16">
    <property type="entry name" value="THREONYLCARBAMOYL-AMP SYNTHASE"/>
    <property type="match status" value="1"/>
</dbReference>
<dbReference type="PATRIC" id="fig|1618650.3.peg.125"/>
<dbReference type="NCBIfam" id="TIGR00057">
    <property type="entry name" value="L-threonylcarbamoyladenylate synthase"/>
    <property type="match status" value="1"/>
</dbReference>
<dbReference type="GO" id="GO:0008033">
    <property type="term" value="P:tRNA processing"/>
    <property type="evidence" value="ECO:0007669"/>
    <property type="project" value="UniProtKB-KW"/>
</dbReference>
<keyword evidence="8" id="KW-0547">Nucleotide-binding</keyword>
<feature type="domain" description="YrdC-like" evidence="12">
    <location>
        <begin position="8"/>
        <end position="191"/>
    </location>
</feature>
<evidence type="ECO:0000256" key="2">
    <source>
        <dbReference type="ARBA" id="ARBA00007663"/>
    </source>
</evidence>
<evidence type="ECO:0000259" key="12">
    <source>
        <dbReference type="PROSITE" id="PS51163"/>
    </source>
</evidence>
<dbReference type="AlphaFoldDB" id="A0A0G2AVJ6"/>
<dbReference type="Proteomes" id="UP000034290">
    <property type="component" value="Unassembled WGS sequence"/>
</dbReference>
<dbReference type="InterPro" id="IPR017945">
    <property type="entry name" value="DHBP_synth_RibB-like_a/b_dom"/>
</dbReference>
<evidence type="ECO:0000256" key="4">
    <source>
        <dbReference type="ARBA" id="ARBA00022490"/>
    </source>
</evidence>
<keyword evidence="4" id="KW-0963">Cytoplasm</keyword>
<evidence type="ECO:0000256" key="8">
    <source>
        <dbReference type="ARBA" id="ARBA00022741"/>
    </source>
</evidence>
<evidence type="ECO:0000256" key="5">
    <source>
        <dbReference type="ARBA" id="ARBA00022679"/>
    </source>
</evidence>
<evidence type="ECO:0000313" key="14">
    <source>
        <dbReference type="Proteomes" id="UP000034290"/>
    </source>
</evidence>